<dbReference type="PROSITE" id="PS00856">
    <property type="entry name" value="GUANYLATE_KINASE_1"/>
    <property type="match status" value="1"/>
</dbReference>
<comment type="subcellular location">
    <subcellularLocation>
        <location evidence="2 13">Cytoplasm</location>
    </subcellularLocation>
</comment>
<dbReference type="CDD" id="cd00071">
    <property type="entry name" value="GMPK"/>
    <property type="match status" value="1"/>
</dbReference>
<evidence type="ECO:0000313" key="15">
    <source>
        <dbReference type="EMBL" id="HIV61606.1"/>
    </source>
</evidence>
<evidence type="ECO:0000256" key="6">
    <source>
        <dbReference type="ARBA" id="ARBA00022490"/>
    </source>
</evidence>
<dbReference type="SUPFAM" id="SSF52540">
    <property type="entry name" value="P-loop containing nucleoside triphosphate hydrolases"/>
    <property type="match status" value="1"/>
</dbReference>
<proteinExistence type="inferred from homology"/>
<comment type="caution">
    <text evidence="15">The sequence shown here is derived from an EMBL/GenBank/DDBJ whole genome shotgun (WGS) entry which is preliminary data.</text>
</comment>
<comment type="similarity">
    <text evidence="3 13">Belongs to the guanylate kinase family.</text>
</comment>
<dbReference type="PANTHER" id="PTHR23117">
    <property type="entry name" value="GUANYLATE KINASE-RELATED"/>
    <property type="match status" value="1"/>
</dbReference>
<dbReference type="GO" id="GO:0004385">
    <property type="term" value="F:GMP kinase activity"/>
    <property type="evidence" value="ECO:0007669"/>
    <property type="project" value="UniProtKB-UniRule"/>
</dbReference>
<dbReference type="FunFam" id="3.30.63.10:FF:000005">
    <property type="entry name" value="Guanylate kinase"/>
    <property type="match status" value="1"/>
</dbReference>
<dbReference type="FunFam" id="3.40.50.300:FF:000855">
    <property type="entry name" value="Guanylate kinase"/>
    <property type="match status" value="1"/>
</dbReference>
<dbReference type="EMBL" id="DXIE01000015">
    <property type="protein sequence ID" value="HIV61606.1"/>
    <property type="molecule type" value="Genomic_DNA"/>
</dbReference>
<reference evidence="15" key="2">
    <citation type="submission" date="2021-04" db="EMBL/GenBank/DDBJ databases">
        <authorList>
            <person name="Gilroy R."/>
        </authorList>
    </citation>
    <scope>NUCLEOTIDE SEQUENCE</scope>
    <source>
        <strain evidence="15">CHK193-4272</strain>
    </source>
</reference>
<comment type="catalytic activity">
    <reaction evidence="12 13">
        <text>GMP + ATP = GDP + ADP</text>
        <dbReference type="Rhea" id="RHEA:20780"/>
        <dbReference type="ChEBI" id="CHEBI:30616"/>
        <dbReference type="ChEBI" id="CHEBI:58115"/>
        <dbReference type="ChEBI" id="CHEBI:58189"/>
        <dbReference type="ChEBI" id="CHEBI:456216"/>
        <dbReference type="EC" id="2.7.4.8"/>
    </reaction>
</comment>
<name>A0A9D1THR7_9FIRM</name>
<gene>
    <name evidence="13 15" type="primary">gmk</name>
    <name evidence="15" type="ORF">H9746_01985</name>
</gene>
<evidence type="ECO:0000256" key="12">
    <source>
        <dbReference type="ARBA" id="ARBA00048594"/>
    </source>
</evidence>
<evidence type="ECO:0000256" key="8">
    <source>
        <dbReference type="ARBA" id="ARBA00022741"/>
    </source>
</evidence>
<dbReference type="PROSITE" id="PS50052">
    <property type="entry name" value="GUANYLATE_KINASE_2"/>
    <property type="match status" value="1"/>
</dbReference>
<keyword evidence="6 13" id="KW-0963">Cytoplasm</keyword>
<dbReference type="NCBIfam" id="TIGR03263">
    <property type="entry name" value="guanyl_kin"/>
    <property type="match status" value="1"/>
</dbReference>
<feature type="domain" description="Guanylate kinase-like" evidence="14">
    <location>
        <begin position="5"/>
        <end position="183"/>
    </location>
</feature>
<dbReference type="GO" id="GO:0005524">
    <property type="term" value="F:ATP binding"/>
    <property type="evidence" value="ECO:0007669"/>
    <property type="project" value="UniProtKB-UniRule"/>
</dbReference>
<evidence type="ECO:0000256" key="5">
    <source>
        <dbReference type="ARBA" id="ARBA00016296"/>
    </source>
</evidence>
<dbReference type="InterPro" id="IPR008145">
    <property type="entry name" value="GK/Ca_channel_bsu"/>
</dbReference>
<dbReference type="Proteomes" id="UP000886808">
    <property type="component" value="Unassembled WGS sequence"/>
</dbReference>
<dbReference type="InterPro" id="IPR008144">
    <property type="entry name" value="Guanylate_kin-like_dom"/>
</dbReference>
<evidence type="ECO:0000256" key="7">
    <source>
        <dbReference type="ARBA" id="ARBA00022679"/>
    </source>
</evidence>
<keyword evidence="10 13" id="KW-0067">ATP-binding</keyword>
<dbReference type="InterPro" id="IPR017665">
    <property type="entry name" value="Guanylate_kinase"/>
</dbReference>
<comment type="function">
    <text evidence="1 13">Essential for recycling GMP and indirectly, cGMP.</text>
</comment>
<evidence type="ECO:0000256" key="10">
    <source>
        <dbReference type="ARBA" id="ARBA00022840"/>
    </source>
</evidence>
<evidence type="ECO:0000256" key="9">
    <source>
        <dbReference type="ARBA" id="ARBA00022777"/>
    </source>
</evidence>
<evidence type="ECO:0000256" key="4">
    <source>
        <dbReference type="ARBA" id="ARBA00012961"/>
    </source>
</evidence>
<reference evidence="15" key="1">
    <citation type="journal article" date="2021" name="PeerJ">
        <title>Extensive microbial diversity within the chicken gut microbiome revealed by metagenomics and culture.</title>
        <authorList>
            <person name="Gilroy R."/>
            <person name="Ravi A."/>
            <person name="Getino M."/>
            <person name="Pursley I."/>
            <person name="Horton D.L."/>
            <person name="Alikhan N.F."/>
            <person name="Baker D."/>
            <person name="Gharbi K."/>
            <person name="Hall N."/>
            <person name="Watson M."/>
            <person name="Adriaenssens E.M."/>
            <person name="Foster-Nyarko E."/>
            <person name="Jarju S."/>
            <person name="Secka A."/>
            <person name="Antonio M."/>
            <person name="Oren A."/>
            <person name="Chaudhuri R.R."/>
            <person name="La Ragione R."/>
            <person name="Hildebrand F."/>
            <person name="Pallen M.J."/>
        </authorList>
    </citation>
    <scope>NUCLEOTIDE SEQUENCE</scope>
    <source>
        <strain evidence="15">CHK193-4272</strain>
    </source>
</reference>
<organism evidence="15 16">
    <name type="scientific">Candidatus Butyricicoccus avistercoris</name>
    <dbReference type="NCBI Taxonomy" id="2838518"/>
    <lineage>
        <taxon>Bacteria</taxon>
        <taxon>Bacillati</taxon>
        <taxon>Bacillota</taxon>
        <taxon>Clostridia</taxon>
        <taxon>Eubacteriales</taxon>
        <taxon>Butyricicoccaceae</taxon>
        <taxon>Butyricicoccus</taxon>
    </lineage>
</organism>
<feature type="binding site" evidence="13">
    <location>
        <begin position="12"/>
        <end position="19"/>
    </location>
    <ligand>
        <name>ATP</name>
        <dbReference type="ChEBI" id="CHEBI:30616"/>
    </ligand>
</feature>
<evidence type="ECO:0000256" key="1">
    <source>
        <dbReference type="ARBA" id="ARBA00003531"/>
    </source>
</evidence>
<dbReference type="InterPro" id="IPR020590">
    <property type="entry name" value="Guanylate_kinase_CS"/>
</dbReference>
<dbReference type="Gene3D" id="3.40.50.300">
    <property type="entry name" value="P-loop containing nucleotide triphosphate hydrolases"/>
    <property type="match status" value="1"/>
</dbReference>
<accession>A0A9D1THR7</accession>
<keyword evidence="9 13" id="KW-0418">Kinase</keyword>
<evidence type="ECO:0000256" key="2">
    <source>
        <dbReference type="ARBA" id="ARBA00004496"/>
    </source>
</evidence>
<protein>
    <recommendedName>
        <fullName evidence="5 13">Guanylate kinase</fullName>
        <ecNumber evidence="4 13">2.7.4.8</ecNumber>
    </recommendedName>
    <alternativeName>
        <fullName evidence="11 13">GMP kinase</fullName>
    </alternativeName>
</protein>
<evidence type="ECO:0000259" key="14">
    <source>
        <dbReference type="PROSITE" id="PS50052"/>
    </source>
</evidence>
<dbReference type="Pfam" id="PF00625">
    <property type="entry name" value="Guanylate_kin"/>
    <property type="match status" value="1"/>
</dbReference>
<dbReference type="SMART" id="SM00072">
    <property type="entry name" value="GuKc"/>
    <property type="match status" value="1"/>
</dbReference>
<dbReference type="GO" id="GO:0005829">
    <property type="term" value="C:cytosol"/>
    <property type="evidence" value="ECO:0007669"/>
    <property type="project" value="TreeGrafter"/>
</dbReference>
<evidence type="ECO:0000256" key="13">
    <source>
        <dbReference type="HAMAP-Rule" id="MF_00328"/>
    </source>
</evidence>
<evidence type="ECO:0000256" key="11">
    <source>
        <dbReference type="ARBA" id="ARBA00030128"/>
    </source>
</evidence>
<sequence>MNKNGKLYVFTGPSGTGKGTILSQVLKQDARLFLSVSATTRAPREGEIHGGHYYFLDKQTFEDKINKGEFLEYAQYVGNYYGTLEEPVNEQLKNGNDVILEIEVQGAMQIHEKRPDAVMIFVAPPSIEELERRLVGRGTENPEKVAARMKTAEEELKQADKFDYIIVNDDLDCAIADLLAILRAERCRNSKL</sequence>
<evidence type="ECO:0000256" key="3">
    <source>
        <dbReference type="ARBA" id="ARBA00005790"/>
    </source>
</evidence>
<dbReference type="PANTHER" id="PTHR23117:SF13">
    <property type="entry name" value="GUANYLATE KINASE"/>
    <property type="match status" value="1"/>
</dbReference>
<dbReference type="Gene3D" id="3.30.63.10">
    <property type="entry name" value="Guanylate Kinase phosphate binding domain"/>
    <property type="match status" value="1"/>
</dbReference>
<dbReference type="AlphaFoldDB" id="A0A9D1THR7"/>
<dbReference type="EC" id="2.7.4.8" evidence="4 13"/>
<dbReference type="HAMAP" id="MF_00328">
    <property type="entry name" value="Guanylate_kinase"/>
    <property type="match status" value="1"/>
</dbReference>
<keyword evidence="8 13" id="KW-0547">Nucleotide-binding</keyword>
<evidence type="ECO:0000313" key="16">
    <source>
        <dbReference type="Proteomes" id="UP000886808"/>
    </source>
</evidence>
<dbReference type="InterPro" id="IPR027417">
    <property type="entry name" value="P-loop_NTPase"/>
</dbReference>
<keyword evidence="7 13" id="KW-0808">Transferase</keyword>